<dbReference type="GO" id="GO:0000976">
    <property type="term" value="F:transcription cis-regulatory region binding"/>
    <property type="evidence" value="ECO:0007669"/>
    <property type="project" value="TreeGrafter"/>
</dbReference>
<dbReference type="SUPFAM" id="SSF46689">
    <property type="entry name" value="Homeodomain-like"/>
    <property type="match status" value="1"/>
</dbReference>
<dbReference type="Proteomes" id="UP000244810">
    <property type="component" value="Unassembled WGS sequence"/>
</dbReference>
<dbReference type="InterPro" id="IPR009057">
    <property type="entry name" value="Homeodomain-like_sf"/>
</dbReference>
<protein>
    <submittedName>
        <fullName evidence="5">TetR/AcrR family transcriptional regulator</fullName>
    </submittedName>
</protein>
<evidence type="ECO:0000256" key="2">
    <source>
        <dbReference type="PROSITE-ProRule" id="PRU00335"/>
    </source>
</evidence>
<evidence type="ECO:0000256" key="1">
    <source>
        <dbReference type="ARBA" id="ARBA00023125"/>
    </source>
</evidence>
<dbReference type="PANTHER" id="PTHR30055:SF235">
    <property type="entry name" value="TRANSCRIPTIONAL REGULATORY PROTEIN"/>
    <property type="match status" value="1"/>
</dbReference>
<feature type="compositionally biased region" description="Low complexity" evidence="3">
    <location>
        <begin position="1"/>
        <end position="10"/>
    </location>
</feature>
<feature type="compositionally biased region" description="Basic and acidic residues" evidence="3">
    <location>
        <begin position="13"/>
        <end position="24"/>
    </location>
</feature>
<dbReference type="EMBL" id="QDDR01000004">
    <property type="protein sequence ID" value="PVE47651.1"/>
    <property type="molecule type" value="Genomic_DNA"/>
</dbReference>
<dbReference type="SUPFAM" id="SSF48498">
    <property type="entry name" value="Tetracyclin repressor-like, C-terminal domain"/>
    <property type="match status" value="1"/>
</dbReference>
<dbReference type="Pfam" id="PF17939">
    <property type="entry name" value="TetR_C_30"/>
    <property type="match status" value="1"/>
</dbReference>
<reference evidence="5 6" key="1">
    <citation type="journal article" date="2011" name="Syst. Appl. Microbiol.">
        <title>Defluviimonas denitrificans gen. nov., sp. nov., and Pararhodobacter aggregans gen. nov., sp. nov., non-phototrophic Rhodobacteraceae from the biofilter of a marine aquaculture.</title>
        <authorList>
            <person name="Foesel B.U."/>
            <person name="Drake H.L."/>
            <person name="Schramm A."/>
        </authorList>
    </citation>
    <scope>NUCLEOTIDE SEQUENCE [LARGE SCALE GENOMIC DNA]</scope>
    <source>
        <strain evidence="5 6">D1-19</strain>
    </source>
</reference>
<dbReference type="PANTHER" id="PTHR30055">
    <property type="entry name" value="HTH-TYPE TRANSCRIPTIONAL REGULATOR RUTR"/>
    <property type="match status" value="1"/>
</dbReference>
<dbReference type="InterPro" id="IPR041586">
    <property type="entry name" value="PsrA_TetR_C"/>
</dbReference>
<accession>A0A2T7USU3</accession>
<evidence type="ECO:0000256" key="3">
    <source>
        <dbReference type="SAM" id="MobiDB-lite"/>
    </source>
</evidence>
<keyword evidence="1 2" id="KW-0238">DNA-binding</keyword>
<dbReference type="InterPro" id="IPR036271">
    <property type="entry name" value="Tet_transcr_reg_TetR-rel_C_sf"/>
</dbReference>
<evidence type="ECO:0000259" key="4">
    <source>
        <dbReference type="PROSITE" id="PS50977"/>
    </source>
</evidence>
<keyword evidence="6" id="KW-1185">Reference proteome</keyword>
<dbReference type="OrthoDB" id="8478851at2"/>
<dbReference type="PROSITE" id="PS50977">
    <property type="entry name" value="HTH_TETR_2"/>
    <property type="match status" value="1"/>
</dbReference>
<dbReference type="InterPro" id="IPR050109">
    <property type="entry name" value="HTH-type_TetR-like_transc_reg"/>
</dbReference>
<evidence type="ECO:0000313" key="6">
    <source>
        <dbReference type="Proteomes" id="UP000244810"/>
    </source>
</evidence>
<sequence>MSPEDPAAPRVPRPRDRRLTRSDETKSKLLDAAERLLVRNPLAAVSMREITAAAEVSLSVANYHFGSKDELFRAAFLRRARILNRERHDLLQRATAGGPASLRALLDALLRPGVRWSYDEGGRALFIQFLAAGLAEITSSSHDILHKDVLHLQRFLPHLRAALPDLDDIDIMWRMHFALGALHYTITGLPRLAALSDGRCDTNDFEQTLTRITDACEAIFRAPPSAQAAGPLTQTPSEGPNDD</sequence>
<dbReference type="InterPro" id="IPR001647">
    <property type="entry name" value="HTH_TetR"/>
</dbReference>
<comment type="caution">
    <text evidence="5">The sequence shown here is derived from an EMBL/GenBank/DDBJ whole genome shotgun (WGS) entry which is preliminary data.</text>
</comment>
<feature type="domain" description="HTH tetR-type" evidence="4">
    <location>
        <begin position="23"/>
        <end position="83"/>
    </location>
</feature>
<dbReference type="RefSeq" id="WP_107751023.1">
    <property type="nucleotide sequence ID" value="NZ_QBKF01000003.1"/>
</dbReference>
<dbReference type="AlphaFoldDB" id="A0A2T7USU3"/>
<feature type="region of interest" description="Disordered" evidence="3">
    <location>
        <begin position="1"/>
        <end position="24"/>
    </location>
</feature>
<gene>
    <name evidence="5" type="ORF">DDE23_09395</name>
</gene>
<evidence type="ECO:0000313" key="5">
    <source>
        <dbReference type="EMBL" id="PVE47651.1"/>
    </source>
</evidence>
<proteinExistence type="predicted"/>
<name>A0A2T7USU3_9RHOB</name>
<dbReference type="Gene3D" id="1.10.357.10">
    <property type="entry name" value="Tetracycline Repressor, domain 2"/>
    <property type="match status" value="1"/>
</dbReference>
<organism evidence="5 6">
    <name type="scientific">Pararhodobacter aggregans</name>
    <dbReference type="NCBI Taxonomy" id="404875"/>
    <lineage>
        <taxon>Bacteria</taxon>
        <taxon>Pseudomonadati</taxon>
        <taxon>Pseudomonadota</taxon>
        <taxon>Alphaproteobacteria</taxon>
        <taxon>Rhodobacterales</taxon>
        <taxon>Paracoccaceae</taxon>
        <taxon>Pararhodobacter</taxon>
    </lineage>
</organism>
<feature type="DNA-binding region" description="H-T-H motif" evidence="2">
    <location>
        <begin position="46"/>
        <end position="65"/>
    </location>
</feature>
<dbReference type="Pfam" id="PF00440">
    <property type="entry name" value="TetR_N"/>
    <property type="match status" value="1"/>
</dbReference>
<dbReference type="GO" id="GO:0003700">
    <property type="term" value="F:DNA-binding transcription factor activity"/>
    <property type="evidence" value="ECO:0007669"/>
    <property type="project" value="TreeGrafter"/>
</dbReference>